<name>A0A0A1UDY9_ENTIV</name>
<accession>A0A0A1UDY9</accession>
<keyword evidence="1" id="KW-0472">Membrane</keyword>
<proteinExistence type="predicted"/>
<dbReference type="AlphaFoldDB" id="A0A0A1UDY9"/>
<keyword evidence="1" id="KW-1133">Transmembrane helix</keyword>
<gene>
    <name evidence="2" type="ORF">EIN_498940</name>
</gene>
<feature type="non-terminal residue" evidence="2">
    <location>
        <position position="1"/>
    </location>
</feature>
<evidence type="ECO:0000313" key="3">
    <source>
        <dbReference type="Proteomes" id="UP000014680"/>
    </source>
</evidence>
<keyword evidence="3" id="KW-1185">Reference proteome</keyword>
<dbReference type="Proteomes" id="UP000014680">
    <property type="component" value="Unassembled WGS sequence"/>
</dbReference>
<dbReference type="OMA" id="QFITWIV"/>
<protein>
    <submittedName>
        <fullName evidence="2">Uncharacterized protein</fullName>
    </submittedName>
</protein>
<feature type="transmembrane region" description="Helical" evidence="1">
    <location>
        <begin position="87"/>
        <end position="117"/>
    </location>
</feature>
<dbReference type="EMBL" id="KB206184">
    <property type="protein sequence ID" value="ELP94664.1"/>
    <property type="molecule type" value="Genomic_DNA"/>
</dbReference>
<organism evidence="2 3">
    <name type="scientific">Entamoeba invadens IP1</name>
    <dbReference type="NCBI Taxonomy" id="370355"/>
    <lineage>
        <taxon>Eukaryota</taxon>
        <taxon>Amoebozoa</taxon>
        <taxon>Evosea</taxon>
        <taxon>Archamoebae</taxon>
        <taxon>Mastigamoebida</taxon>
        <taxon>Entamoebidae</taxon>
        <taxon>Entamoeba</taxon>
    </lineage>
</organism>
<dbReference type="KEGG" id="eiv:EIN_498940"/>
<evidence type="ECO:0000313" key="2">
    <source>
        <dbReference type="EMBL" id="ELP94664.1"/>
    </source>
</evidence>
<feature type="transmembrane region" description="Helical" evidence="1">
    <location>
        <begin position="55"/>
        <end position="75"/>
    </location>
</feature>
<sequence length="254" mass="28313">LWIVVVGKRKELNVFFNSGKFVGKWRHSQFITWIVIFSIIHISLAISLIMGYGGLIMSGVYIVLFFFISTFLYFLHSSSFIKWNFKYLVVLLSVFLVSTVLCTLVLICLQPFVFLAINGEEKSFNVKVTPNQPIEPFTLTSPPWNCFNPEIISDIQLPQNLTVVMSKGLSTPIYVRGIVSGDIPTTVVNFKMKCSGLVHIHFDHITFKSCSSKPTETACLSNKCGWCGTTQTCGYCEDGGEFCTHDGAEGCGSL</sequence>
<dbReference type="RefSeq" id="XP_004261435.1">
    <property type="nucleotide sequence ID" value="XM_004261387.1"/>
</dbReference>
<reference evidence="2 3" key="1">
    <citation type="submission" date="2012-10" db="EMBL/GenBank/DDBJ databases">
        <authorList>
            <person name="Zafar N."/>
            <person name="Inman J."/>
            <person name="Hall N."/>
            <person name="Lorenzi H."/>
            <person name="Caler E."/>
        </authorList>
    </citation>
    <scope>NUCLEOTIDE SEQUENCE [LARGE SCALE GENOMIC DNA]</scope>
    <source>
        <strain evidence="2 3">IP1</strain>
    </source>
</reference>
<keyword evidence="1" id="KW-0812">Transmembrane</keyword>
<dbReference type="GeneID" id="14893625"/>
<feature type="transmembrane region" description="Helical" evidence="1">
    <location>
        <begin position="30"/>
        <end position="49"/>
    </location>
</feature>
<evidence type="ECO:0000256" key="1">
    <source>
        <dbReference type="SAM" id="Phobius"/>
    </source>
</evidence>
<dbReference type="VEuPathDB" id="AmoebaDB:EIN_498940"/>